<dbReference type="InterPro" id="IPR003140">
    <property type="entry name" value="PLipase/COase/thioEstase"/>
</dbReference>
<dbReference type="GO" id="GO:0005737">
    <property type="term" value="C:cytoplasm"/>
    <property type="evidence" value="ECO:0007669"/>
    <property type="project" value="TreeGrafter"/>
</dbReference>
<dbReference type="GO" id="GO:0052689">
    <property type="term" value="F:carboxylic ester hydrolase activity"/>
    <property type="evidence" value="ECO:0007669"/>
    <property type="project" value="TreeGrafter"/>
</dbReference>
<dbReference type="AlphaFoldDB" id="A0A0G2ETI8"/>
<dbReference type="Gene3D" id="3.40.50.1820">
    <property type="entry name" value="alpha/beta hydrolase"/>
    <property type="match status" value="1"/>
</dbReference>
<keyword evidence="3" id="KW-0472">Membrane</keyword>
<dbReference type="OrthoDB" id="2418081at2759"/>
<proteinExistence type="inferred from homology"/>
<keyword evidence="6" id="KW-1185">Reference proteome</keyword>
<comment type="caution">
    <text evidence="5">The sequence shown here is derived from an EMBL/GenBank/DDBJ whole genome shotgun (WGS) entry which is preliminary data.</text>
</comment>
<reference evidence="5 6" key="1">
    <citation type="submission" date="2015-05" db="EMBL/GenBank/DDBJ databases">
        <title>Distinctive expansion of gene families associated with plant cell wall degradation and secondary metabolism in the genomes of grapevine trunk pathogens.</title>
        <authorList>
            <person name="Lawrence D.P."/>
            <person name="Travadon R."/>
            <person name="Rolshausen P.E."/>
            <person name="Baumgartner K."/>
        </authorList>
    </citation>
    <scope>NUCLEOTIDE SEQUENCE [LARGE SCALE GENOMIC DNA]</scope>
    <source>
        <strain evidence="5">UCRPC4</strain>
    </source>
</reference>
<feature type="transmembrane region" description="Helical" evidence="3">
    <location>
        <begin position="152"/>
        <end position="177"/>
    </location>
</feature>
<evidence type="ECO:0000259" key="4">
    <source>
        <dbReference type="Pfam" id="PF02230"/>
    </source>
</evidence>
<dbReference type="InterPro" id="IPR029058">
    <property type="entry name" value="AB_hydrolase_fold"/>
</dbReference>
<dbReference type="GO" id="GO:0008474">
    <property type="term" value="F:palmitoyl-(protein) hydrolase activity"/>
    <property type="evidence" value="ECO:0007669"/>
    <property type="project" value="TreeGrafter"/>
</dbReference>
<name>A0A0G2ETI8_PHACM</name>
<organism evidence="5 6">
    <name type="scientific">Phaeomoniella chlamydospora</name>
    <name type="common">Phaeoacremonium chlamydosporum</name>
    <dbReference type="NCBI Taxonomy" id="158046"/>
    <lineage>
        <taxon>Eukaryota</taxon>
        <taxon>Fungi</taxon>
        <taxon>Dikarya</taxon>
        <taxon>Ascomycota</taxon>
        <taxon>Pezizomycotina</taxon>
        <taxon>Eurotiomycetes</taxon>
        <taxon>Chaetothyriomycetidae</taxon>
        <taxon>Phaeomoniellales</taxon>
        <taxon>Phaeomoniellaceae</taxon>
        <taxon>Phaeomoniella</taxon>
    </lineage>
</organism>
<dbReference type="SUPFAM" id="SSF53474">
    <property type="entry name" value="alpha/beta-Hydrolases"/>
    <property type="match status" value="1"/>
</dbReference>
<dbReference type="PANTHER" id="PTHR10655:SF63">
    <property type="entry name" value="PHOSPHOLIPASE_CARBOXYLESTERASE_THIOESTERASE DOMAIN-CONTAINING PROTEIN"/>
    <property type="match status" value="1"/>
</dbReference>
<protein>
    <submittedName>
        <fullName evidence="5">Putative acyl-protein thioesterase</fullName>
    </submittedName>
</protein>
<evidence type="ECO:0000256" key="3">
    <source>
        <dbReference type="SAM" id="Phobius"/>
    </source>
</evidence>
<reference evidence="5 6" key="2">
    <citation type="submission" date="2015-05" db="EMBL/GenBank/DDBJ databases">
        <authorList>
            <person name="Morales-Cruz A."/>
            <person name="Amrine K.C."/>
            <person name="Cantu D."/>
        </authorList>
    </citation>
    <scope>NUCLEOTIDE SEQUENCE [LARGE SCALE GENOMIC DNA]</scope>
    <source>
        <strain evidence="5">UCRPC4</strain>
    </source>
</reference>
<feature type="domain" description="Phospholipase/carboxylesterase/thioesterase" evidence="4">
    <location>
        <begin position="26"/>
        <end position="183"/>
    </location>
</feature>
<feature type="domain" description="Phospholipase/carboxylesterase/thioesterase" evidence="4">
    <location>
        <begin position="238"/>
        <end position="300"/>
    </location>
</feature>
<dbReference type="InterPro" id="IPR050565">
    <property type="entry name" value="LYPA1-2/EST-like"/>
</dbReference>
<keyword evidence="3" id="KW-0812">Transmembrane</keyword>
<dbReference type="Pfam" id="PF02230">
    <property type="entry name" value="Abhydrolase_2"/>
    <property type="match status" value="2"/>
</dbReference>
<accession>A0A0G2ETI8</accession>
<keyword evidence="3" id="KW-1133">Transmembrane helix</keyword>
<evidence type="ECO:0000256" key="1">
    <source>
        <dbReference type="ARBA" id="ARBA00006499"/>
    </source>
</evidence>
<evidence type="ECO:0000313" key="5">
    <source>
        <dbReference type="EMBL" id="KKY25466.1"/>
    </source>
</evidence>
<comment type="similarity">
    <text evidence="1">Belongs to the AB hydrolase superfamily. AB hydrolase 2 family.</text>
</comment>
<sequence length="311" mass="34617">MAESTDEGDKSSPPNVSLEKNLRQPNPFIVQPTSDHTHTAIFLHGLGSNGEKFGAELIQSGISSRGATLTATFPGMKFIFPTARKRRSSAFKRATLNQWFDIASLKDPMERNHLQVDGLIESADYIRSIISQEMKAIPSQNILLGGLSQGCAMAFFVLLSIVFSIGGFVGMSGWLPFYDDFDEIVNPLDPQEADSIFSTDKETDNADNDPFLQTIRFVRDLLSLDGDKITTSMRDSTCFQTPVFLGHGGKDEKIDCQLSEDAANLFKSLGMDVSWKCYPELGHWYKIPEEIDDIEEFLQKKAGFCPTDRYA</sequence>
<evidence type="ECO:0000256" key="2">
    <source>
        <dbReference type="SAM" id="MobiDB-lite"/>
    </source>
</evidence>
<dbReference type="PANTHER" id="PTHR10655">
    <property type="entry name" value="LYSOPHOSPHOLIPASE-RELATED"/>
    <property type="match status" value="1"/>
</dbReference>
<gene>
    <name evidence="5" type="ORF">UCRPC4_g01730</name>
</gene>
<dbReference type="Proteomes" id="UP000053317">
    <property type="component" value="Unassembled WGS sequence"/>
</dbReference>
<dbReference type="EMBL" id="LCWF01000041">
    <property type="protein sequence ID" value="KKY25466.1"/>
    <property type="molecule type" value="Genomic_DNA"/>
</dbReference>
<evidence type="ECO:0000313" key="6">
    <source>
        <dbReference type="Proteomes" id="UP000053317"/>
    </source>
</evidence>
<feature type="region of interest" description="Disordered" evidence="2">
    <location>
        <begin position="1"/>
        <end position="29"/>
    </location>
</feature>